<keyword evidence="2" id="KW-1185">Reference proteome</keyword>
<protein>
    <submittedName>
        <fullName evidence="1">Uncharacterized protein</fullName>
    </submittedName>
</protein>
<dbReference type="AlphaFoldDB" id="A0A975F7T9"/>
<dbReference type="Pfam" id="PF20126">
    <property type="entry name" value="TumE"/>
    <property type="match status" value="1"/>
</dbReference>
<dbReference type="RefSeq" id="WP_210218308.1">
    <property type="nucleotide sequence ID" value="NZ_CP072793.1"/>
</dbReference>
<reference evidence="1" key="1">
    <citation type="submission" date="2021-04" db="EMBL/GenBank/DDBJ databases">
        <title>Genomics, taxonomy and metabolism of representatives of sulfur bacteria of the genus Thiothrix: Thiothrix fructosivorans QT, Thiothrix unzii A1T and three new species, Thiothrix subterranea sp. nov., Thiothrix litoralis sp. nov. and 'Candidatus Thiothrix anitrata' sp. nov.</title>
        <authorList>
            <person name="Ravin N.V."/>
            <person name="Smolyakov D."/>
            <person name="Rudenko T.S."/>
            <person name="Mardanov A.V."/>
            <person name="Beletsky A.V."/>
            <person name="Markov N.D."/>
            <person name="Fomenkov A.I."/>
            <person name="Roberts R.J."/>
            <person name="Karnachuk O.V."/>
            <person name="Novikov A."/>
            <person name="Grabovich M.Y."/>
        </authorList>
    </citation>
    <scope>NUCLEOTIDE SEQUENCE</scope>
    <source>
        <strain evidence="1">A1</strain>
    </source>
</reference>
<evidence type="ECO:0000313" key="2">
    <source>
        <dbReference type="Proteomes" id="UP000672009"/>
    </source>
</evidence>
<evidence type="ECO:0000313" key="1">
    <source>
        <dbReference type="EMBL" id="QTR52772.1"/>
    </source>
</evidence>
<organism evidence="1 2">
    <name type="scientific">Thiothrix unzii</name>
    <dbReference type="NCBI Taxonomy" id="111769"/>
    <lineage>
        <taxon>Bacteria</taxon>
        <taxon>Pseudomonadati</taxon>
        <taxon>Pseudomonadota</taxon>
        <taxon>Gammaproteobacteria</taxon>
        <taxon>Thiotrichales</taxon>
        <taxon>Thiotrichaceae</taxon>
        <taxon>Thiothrix</taxon>
    </lineage>
</organism>
<sequence length="119" mass="14042">MSESGDANSGLETLLLLHDEIFPMDNGWWTKIEAWQVVPNEHMPHGIRYSLTLHDRHNVRILGYDNAHGIKPQRKKYGAKRQTWDHKHQRKIVEPYEFESAAQLLEDFWQDVSEMMGEE</sequence>
<gene>
    <name evidence="1" type="ORF">J9260_13830</name>
</gene>
<accession>A0A975F7T9</accession>
<dbReference type="InterPro" id="IPR045397">
    <property type="entry name" value="TumE-like"/>
</dbReference>
<dbReference type="KEGG" id="tun:J9260_13830"/>
<name>A0A975F7T9_9GAMM</name>
<proteinExistence type="predicted"/>
<dbReference type="EMBL" id="CP072793">
    <property type="protein sequence ID" value="QTR52772.1"/>
    <property type="molecule type" value="Genomic_DNA"/>
</dbReference>
<dbReference type="Proteomes" id="UP000672009">
    <property type="component" value="Chromosome"/>
</dbReference>